<protein>
    <recommendedName>
        <fullName evidence="4">Proteinase inhibitor I42 chagasin domain-containing protein</fullName>
    </recommendedName>
</protein>
<dbReference type="EMBL" id="MT631451">
    <property type="protein sequence ID" value="QNO50762.1"/>
    <property type="molecule type" value="Genomic_DNA"/>
</dbReference>
<dbReference type="InterPro" id="IPR036331">
    <property type="entry name" value="Chagasin-like_sf"/>
</dbReference>
<dbReference type="PANTHER" id="PTHR36530">
    <property type="entry name" value="INHIBITOR OF CYSTEINE PEPTIDASE"/>
    <property type="match status" value="1"/>
</dbReference>
<dbReference type="PANTHER" id="PTHR36530:SF1">
    <property type="entry name" value="AMOEBIASIN-1"/>
    <property type="match status" value="1"/>
</dbReference>
<evidence type="ECO:0000313" key="5">
    <source>
        <dbReference type="EMBL" id="QNO50762.1"/>
    </source>
</evidence>
<keyword evidence="3" id="KW-0472">Membrane</keyword>
<dbReference type="SUPFAM" id="SSF141066">
    <property type="entry name" value="ICP-like"/>
    <property type="match status" value="1"/>
</dbReference>
<evidence type="ECO:0000259" key="4">
    <source>
        <dbReference type="Pfam" id="PF09394"/>
    </source>
</evidence>
<proteinExistence type="predicted"/>
<evidence type="ECO:0000256" key="2">
    <source>
        <dbReference type="ARBA" id="ARBA00022704"/>
    </source>
</evidence>
<dbReference type="Gene3D" id="2.60.40.2020">
    <property type="match status" value="1"/>
</dbReference>
<dbReference type="InterPro" id="IPR052781">
    <property type="entry name" value="Cys_protease_inhibitor_I42"/>
</dbReference>
<keyword evidence="3" id="KW-0812">Transmembrane</keyword>
<dbReference type="InterPro" id="IPR018990">
    <property type="entry name" value="Prot_inh_I42_chagasin"/>
</dbReference>
<keyword evidence="1" id="KW-0646">Protease inhibitor</keyword>
<dbReference type="AlphaFoldDB" id="A0A7G9YRX8"/>
<dbReference type="GO" id="GO:0004869">
    <property type="term" value="F:cysteine-type endopeptidase inhibitor activity"/>
    <property type="evidence" value="ECO:0007669"/>
    <property type="project" value="UniProtKB-KW"/>
</dbReference>
<evidence type="ECO:0000256" key="1">
    <source>
        <dbReference type="ARBA" id="ARBA00022690"/>
    </source>
</evidence>
<feature type="domain" description="Proteinase inhibitor I42 chagasin" evidence="4">
    <location>
        <begin position="46"/>
        <end position="134"/>
    </location>
</feature>
<name>A0A7G9YRX8_9EURY</name>
<evidence type="ECO:0000256" key="3">
    <source>
        <dbReference type="SAM" id="Phobius"/>
    </source>
</evidence>
<accession>A0A7G9YRX8</accession>
<reference evidence="5" key="1">
    <citation type="submission" date="2020-06" db="EMBL/GenBank/DDBJ databases">
        <title>Unique genomic features of the anaerobic methanotrophic archaea.</title>
        <authorList>
            <person name="Chadwick G.L."/>
            <person name="Skennerton C.T."/>
            <person name="Laso-Perez R."/>
            <person name="Leu A.O."/>
            <person name="Speth D.R."/>
            <person name="Yu H."/>
            <person name="Morgan-Lang C."/>
            <person name="Hatzenpichler R."/>
            <person name="Goudeau D."/>
            <person name="Malmstrom R."/>
            <person name="Brazelton W.J."/>
            <person name="Woyke T."/>
            <person name="Hallam S.J."/>
            <person name="Tyson G.W."/>
            <person name="Wegener G."/>
            <person name="Boetius A."/>
            <person name="Orphan V."/>
        </authorList>
    </citation>
    <scope>NUCLEOTIDE SEQUENCE</scope>
</reference>
<sequence>MMEKKAYIIGGVLLALLLVVAVLMVYGPVPREVQLTAADNGSEIELKKGQALIINLEANPTTGYTWDVVEPRDEQVLRQVGKIEFKPESDLIGAGGVQIIRFDVVNAGRAALKLIYHRPWETDVEPLKTFAIQVLAR</sequence>
<keyword evidence="2" id="KW-0789">Thiol protease inhibitor</keyword>
<organism evidence="5">
    <name type="scientific">Candidatus Methanophagaceae archaeon ANME-1 ERB6</name>
    <dbReference type="NCBI Taxonomy" id="2759912"/>
    <lineage>
        <taxon>Archaea</taxon>
        <taxon>Methanobacteriati</taxon>
        <taxon>Methanobacteriota</taxon>
        <taxon>Stenosarchaea group</taxon>
        <taxon>Methanomicrobia</taxon>
        <taxon>Candidatus Methanophagales</taxon>
        <taxon>Candidatus Methanophagaceae</taxon>
    </lineage>
</organism>
<gene>
    <name evidence="5" type="ORF">HMJGLFMP_00004</name>
</gene>
<dbReference type="Pfam" id="PF09394">
    <property type="entry name" value="Inhibitor_I42"/>
    <property type="match status" value="1"/>
</dbReference>
<keyword evidence="3" id="KW-1133">Transmembrane helix</keyword>
<feature type="transmembrane region" description="Helical" evidence="3">
    <location>
        <begin position="6"/>
        <end position="26"/>
    </location>
</feature>